<protein>
    <submittedName>
        <fullName evidence="1">Antitoxin of ParD toxin-antitoxin type II system and RHH</fullName>
    </submittedName>
</protein>
<organism evidence="1 2">
    <name type="scientific">Vibrio gazogenes DSM 21264 = NBRC 103151</name>
    <dbReference type="NCBI Taxonomy" id="1123492"/>
    <lineage>
        <taxon>Bacteria</taxon>
        <taxon>Pseudomonadati</taxon>
        <taxon>Pseudomonadota</taxon>
        <taxon>Gammaproteobacteria</taxon>
        <taxon>Vibrionales</taxon>
        <taxon>Vibrionaceae</taxon>
        <taxon>Vibrio</taxon>
    </lineage>
</organism>
<evidence type="ECO:0000313" key="1">
    <source>
        <dbReference type="EMBL" id="SHF91313.1"/>
    </source>
</evidence>
<evidence type="ECO:0000313" key="2">
    <source>
        <dbReference type="Proteomes" id="UP000184159"/>
    </source>
</evidence>
<accession>A0A1M5FIG9</accession>
<dbReference type="Pfam" id="PF03693">
    <property type="entry name" value="ParD_antitoxin"/>
    <property type="match status" value="1"/>
</dbReference>
<sequence length="79" mass="8752">MQPDNTELKTLQQLLTEGEQSGNTDYDLDKLIGEFDTPEAKQMGHIMADNPDLSYVFVQQSLAAKTEKDAGELEAYTLG</sequence>
<dbReference type="AlphaFoldDB" id="A0A1M5FIG9"/>
<reference evidence="2" key="1">
    <citation type="submission" date="2016-11" db="EMBL/GenBank/DDBJ databases">
        <authorList>
            <person name="Varghese N."/>
            <person name="Submissions S."/>
        </authorList>
    </citation>
    <scope>NUCLEOTIDE SEQUENCE [LARGE SCALE GENOMIC DNA]</scope>
    <source>
        <strain evidence="2">DSM 21264</strain>
    </source>
</reference>
<dbReference type="InterPro" id="IPR022789">
    <property type="entry name" value="ParD"/>
</dbReference>
<keyword evidence="2" id="KW-1185">Reference proteome</keyword>
<gene>
    <name evidence="1" type="ORF">SAMN02745781_03483</name>
</gene>
<name>A0A1M5FIG9_VIBGA</name>
<proteinExistence type="predicted"/>
<dbReference type="RefSeq" id="WP_072962162.1">
    <property type="nucleotide sequence ID" value="NZ_FQUH01000020.1"/>
</dbReference>
<dbReference type="Proteomes" id="UP000184159">
    <property type="component" value="Unassembled WGS sequence"/>
</dbReference>
<dbReference type="EMBL" id="FQUH01000020">
    <property type="protein sequence ID" value="SHF91313.1"/>
    <property type="molecule type" value="Genomic_DNA"/>
</dbReference>